<proteinExistence type="predicted"/>
<sequence length="142" mass="15347">MRKQIAYLVFFIALVGQFILSPAMAMPKYLHASSHAEQHIEPQASHLQTLLTDSFASSLGADEQMNCDSEMPNLSLVKIDCDALCDILGAGNCVSHCVSAPGIIEQHQLSLNYLNSTASVQTSFWSPQTVELSSANPPPISI</sequence>
<dbReference type="EMBL" id="CP000851">
    <property type="protein sequence ID" value="ABV89294.1"/>
    <property type="molecule type" value="Genomic_DNA"/>
</dbReference>
<dbReference type="KEGG" id="spl:Spea_3984"/>
<dbReference type="Proteomes" id="UP000002608">
    <property type="component" value="Chromosome"/>
</dbReference>
<dbReference type="OrthoDB" id="6263303at2"/>
<reference evidence="1 2" key="1">
    <citation type="submission" date="2007-10" db="EMBL/GenBank/DDBJ databases">
        <title>Complete sequence of Shewanella pealeana ATCC 700345.</title>
        <authorList>
            <consortium name="US DOE Joint Genome Institute"/>
            <person name="Copeland A."/>
            <person name="Lucas S."/>
            <person name="Lapidus A."/>
            <person name="Barry K."/>
            <person name="Glavina del Rio T."/>
            <person name="Dalin E."/>
            <person name="Tice H."/>
            <person name="Pitluck S."/>
            <person name="Chertkov O."/>
            <person name="Brettin T."/>
            <person name="Bruce D."/>
            <person name="Detter J.C."/>
            <person name="Han C."/>
            <person name="Schmutz J."/>
            <person name="Larimer F."/>
            <person name="Land M."/>
            <person name="Hauser L."/>
            <person name="Kyrpides N."/>
            <person name="Kim E."/>
            <person name="Zhao J.-S.Z."/>
            <person name="Manno D."/>
            <person name="Hawari J."/>
            <person name="Richardson P."/>
        </authorList>
    </citation>
    <scope>NUCLEOTIDE SEQUENCE [LARGE SCALE GENOMIC DNA]</scope>
    <source>
        <strain evidence="2">ATCC 700345 / ANG-SQ1</strain>
    </source>
</reference>
<keyword evidence="2" id="KW-1185">Reference proteome</keyword>
<accession>A8H9Q7</accession>
<organism evidence="1 2">
    <name type="scientific">Shewanella pealeana (strain ATCC 700345 / ANG-SQ1)</name>
    <dbReference type="NCBI Taxonomy" id="398579"/>
    <lineage>
        <taxon>Bacteria</taxon>
        <taxon>Pseudomonadati</taxon>
        <taxon>Pseudomonadota</taxon>
        <taxon>Gammaproteobacteria</taxon>
        <taxon>Alteromonadales</taxon>
        <taxon>Shewanellaceae</taxon>
        <taxon>Shewanella</taxon>
    </lineage>
</organism>
<protein>
    <submittedName>
        <fullName evidence="1">Uncharacterized protein</fullName>
    </submittedName>
</protein>
<gene>
    <name evidence="1" type="ordered locus">Spea_3984</name>
</gene>
<evidence type="ECO:0000313" key="1">
    <source>
        <dbReference type="EMBL" id="ABV89294.1"/>
    </source>
</evidence>
<dbReference type="AlphaFoldDB" id="A8H9Q7"/>
<dbReference type="eggNOG" id="ENOG5030YZV">
    <property type="taxonomic scope" value="Bacteria"/>
</dbReference>
<name>A8H9Q7_SHEPA</name>
<dbReference type="RefSeq" id="WP_012157174.1">
    <property type="nucleotide sequence ID" value="NC_009901.1"/>
</dbReference>
<dbReference type="STRING" id="398579.Spea_3984"/>
<evidence type="ECO:0000313" key="2">
    <source>
        <dbReference type="Proteomes" id="UP000002608"/>
    </source>
</evidence>
<dbReference type="HOGENOM" id="CLU_1814504_0_0_6"/>